<keyword evidence="4 5" id="KW-0342">GTP-binding</keyword>
<keyword evidence="9" id="KW-1185">Reference proteome</keyword>
<evidence type="ECO:0000256" key="3">
    <source>
        <dbReference type="ARBA" id="ARBA00022842"/>
    </source>
</evidence>
<keyword evidence="5" id="KW-0963">Cytoplasm</keyword>
<dbReference type="Gene3D" id="3.40.50.300">
    <property type="entry name" value="P-loop containing nucleotide triphosphate hydrolases"/>
    <property type="match status" value="1"/>
</dbReference>
<feature type="domain" description="Obg" evidence="7">
    <location>
        <begin position="1"/>
        <end position="159"/>
    </location>
</feature>
<dbReference type="RefSeq" id="WP_263076605.1">
    <property type="nucleotide sequence ID" value="NZ_CP089977.1"/>
</dbReference>
<dbReference type="PROSITE" id="PS00905">
    <property type="entry name" value="GTP1_OBG"/>
    <property type="match status" value="1"/>
</dbReference>
<organism evidence="8 9">
    <name type="scientific">Moraxella nasicaprae</name>
    <dbReference type="NCBI Taxonomy" id="2904122"/>
    <lineage>
        <taxon>Bacteria</taxon>
        <taxon>Pseudomonadati</taxon>
        <taxon>Pseudomonadota</taxon>
        <taxon>Gammaproteobacteria</taxon>
        <taxon>Moraxellales</taxon>
        <taxon>Moraxellaceae</taxon>
        <taxon>Moraxella</taxon>
    </lineage>
</organism>
<keyword evidence="5" id="KW-0479">Metal-binding</keyword>
<dbReference type="Gene3D" id="2.70.210.12">
    <property type="entry name" value="GTP1/OBG domain"/>
    <property type="match status" value="1"/>
</dbReference>
<dbReference type="Pfam" id="PF01018">
    <property type="entry name" value="GTP1_OBG"/>
    <property type="match status" value="1"/>
</dbReference>
<dbReference type="InterPro" id="IPR006073">
    <property type="entry name" value="GTP-bd"/>
</dbReference>
<feature type="domain" description="OBG-type G" evidence="6">
    <location>
        <begin position="160"/>
        <end position="333"/>
    </location>
</feature>
<feature type="binding site" evidence="5">
    <location>
        <begin position="314"/>
        <end position="316"/>
    </location>
    <ligand>
        <name>GTP</name>
        <dbReference type="ChEBI" id="CHEBI:37565"/>
    </ligand>
</feature>
<comment type="similarity">
    <text evidence="1 5">Belongs to the TRAFAC class OBG-HflX-like GTPase superfamily. OBG GTPase family.</text>
</comment>
<dbReference type="EC" id="3.6.5.-" evidence="5"/>
<sequence length="403" mass="44057">MRFIDEAVISVKAGDGGNGIVSFRREKFVPKGGPDGGDGGKGGDIYAIADDNTNTLVDYRYTRKFEAKRGENGGSKNCSGKGADDVYLSVPIGTTIIDTDLDLVIGDLTQKGQKILIAKGGDGGFGNTRFKSSTNQAPRKATPGFAGEMKNIKLELKVVADVGLIGLPNAGKSTFIRQVSAARPKVADYPFTTLVPNLGVVDVGTHQSFVMADIPGLIEGASDGAGLGIRFLKHVARTRRLLHIIDVQPIDGSDPVDNAKIILNELAKFSHELSQLPQILVLNKIDQLHDEEQDEVCNDIIARLGWTGEVFRTSTLTGDGVEAVKFHLMSAIEEEQERELEDPEFANERAARFCRLEEEVRHNTEIQKEAYRAMRKAQREGIVDDEDDFDEDDYDVAVEYAPY</sequence>
<feature type="binding site" evidence="5">
    <location>
        <begin position="191"/>
        <end position="195"/>
    </location>
    <ligand>
        <name>GTP</name>
        <dbReference type="ChEBI" id="CHEBI:37565"/>
    </ligand>
</feature>
<dbReference type="InterPro" id="IPR014100">
    <property type="entry name" value="GTP-bd_Obg/CgtA"/>
</dbReference>
<comment type="subunit">
    <text evidence="5">Monomer.</text>
</comment>
<dbReference type="InterPro" id="IPR006169">
    <property type="entry name" value="GTP1_OBG_dom"/>
</dbReference>
<comment type="cofactor">
    <cofactor evidence="5">
        <name>Mg(2+)</name>
        <dbReference type="ChEBI" id="CHEBI:18420"/>
    </cofactor>
</comment>
<evidence type="ECO:0000256" key="4">
    <source>
        <dbReference type="ARBA" id="ARBA00023134"/>
    </source>
</evidence>
<proteinExistence type="inferred from homology"/>
<dbReference type="EMBL" id="CP089977">
    <property type="protein sequence ID" value="UXZ05105.1"/>
    <property type="molecule type" value="Genomic_DNA"/>
</dbReference>
<dbReference type="PIRSF" id="PIRSF002401">
    <property type="entry name" value="GTP_bd_Obg/CgtA"/>
    <property type="match status" value="1"/>
</dbReference>
<keyword evidence="2 5" id="KW-0547">Nucleotide-binding</keyword>
<dbReference type="Pfam" id="PF01926">
    <property type="entry name" value="MMR_HSR1"/>
    <property type="match status" value="1"/>
</dbReference>
<dbReference type="SUPFAM" id="SSF82051">
    <property type="entry name" value="Obg GTP-binding protein N-terminal domain"/>
    <property type="match status" value="1"/>
</dbReference>
<gene>
    <name evidence="8" type="primary">cgtA</name>
    <name evidence="5" type="synonym">obg</name>
    <name evidence="8" type="ORF">LU297_01220</name>
</gene>
<keyword evidence="5" id="KW-0378">Hydrolase</keyword>
<protein>
    <recommendedName>
        <fullName evidence="5">GTPase Obg</fullName>
        <ecNumber evidence="5">3.6.5.-</ecNumber>
    </recommendedName>
    <alternativeName>
        <fullName evidence="5">GTP-binding protein Obg</fullName>
    </alternativeName>
</protein>
<dbReference type="PROSITE" id="PS51883">
    <property type="entry name" value="OBG"/>
    <property type="match status" value="1"/>
</dbReference>
<name>A0ABY6F5D2_9GAMM</name>
<dbReference type="NCBIfam" id="TIGR02729">
    <property type="entry name" value="Obg_CgtA"/>
    <property type="match status" value="1"/>
</dbReference>
<feature type="binding site" evidence="5">
    <location>
        <position position="193"/>
    </location>
    <ligand>
        <name>Mg(2+)</name>
        <dbReference type="ChEBI" id="CHEBI:18420"/>
    </ligand>
</feature>
<evidence type="ECO:0000259" key="7">
    <source>
        <dbReference type="PROSITE" id="PS51883"/>
    </source>
</evidence>
<dbReference type="InterPro" id="IPR031167">
    <property type="entry name" value="G_OBG"/>
</dbReference>
<dbReference type="PANTHER" id="PTHR11702">
    <property type="entry name" value="DEVELOPMENTALLY REGULATED GTP-BINDING PROTEIN-RELATED"/>
    <property type="match status" value="1"/>
</dbReference>
<dbReference type="HAMAP" id="MF_01454">
    <property type="entry name" value="GTPase_Obg"/>
    <property type="match status" value="1"/>
</dbReference>
<accession>A0ABY6F5D2</accession>
<dbReference type="PANTHER" id="PTHR11702:SF31">
    <property type="entry name" value="MITOCHONDRIAL RIBOSOME-ASSOCIATED GTPASE 2"/>
    <property type="match status" value="1"/>
</dbReference>
<dbReference type="InterPro" id="IPR006074">
    <property type="entry name" value="GTP1-OBG_CS"/>
</dbReference>
<evidence type="ECO:0000256" key="2">
    <source>
        <dbReference type="ARBA" id="ARBA00022741"/>
    </source>
</evidence>
<evidence type="ECO:0000256" key="1">
    <source>
        <dbReference type="ARBA" id="ARBA00007699"/>
    </source>
</evidence>
<evidence type="ECO:0000313" key="8">
    <source>
        <dbReference type="EMBL" id="UXZ05105.1"/>
    </source>
</evidence>
<dbReference type="NCBIfam" id="NF008955">
    <property type="entry name" value="PRK12297.1"/>
    <property type="match status" value="1"/>
</dbReference>
<feature type="binding site" evidence="5">
    <location>
        <position position="173"/>
    </location>
    <ligand>
        <name>Mg(2+)</name>
        <dbReference type="ChEBI" id="CHEBI:18420"/>
    </ligand>
</feature>
<feature type="binding site" evidence="5">
    <location>
        <begin position="166"/>
        <end position="173"/>
    </location>
    <ligand>
        <name>GTP</name>
        <dbReference type="ChEBI" id="CHEBI:37565"/>
    </ligand>
</feature>
<reference evidence="8" key="1">
    <citation type="submission" date="2021-12" db="EMBL/GenBank/DDBJ databases">
        <title>taxonomy of Moraxella sp. ZY201224.</title>
        <authorList>
            <person name="Li F."/>
        </authorList>
    </citation>
    <scope>NUCLEOTIDE SEQUENCE</scope>
    <source>
        <strain evidence="8">ZY201224</strain>
    </source>
</reference>
<feature type="binding site" evidence="5">
    <location>
        <begin position="283"/>
        <end position="286"/>
    </location>
    <ligand>
        <name>GTP</name>
        <dbReference type="ChEBI" id="CHEBI:37565"/>
    </ligand>
</feature>
<dbReference type="InterPro" id="IPR045086">
    <property type="entry name" value="OBG_GTPase"/>
</dbReference>
<evidence type="ECO:0000256" key="5">
    <source>
        <dbReference type="HAMAP-Rule" id="MF_01454"/>
    </source>
</evidence>
<keyword evidence="3 5" id="KW-0460">Magnesium</keyword>
<dbReference type="SUPFAM" id="SSF52540">
    <property type="entry name" value="P-loop containing nucleoside triphosphate hydrolases"/>
    <property type="match status" value="1"/>
</dbReference>
<dbReference type="InterPro" id="IPR027417">
    <property type="entry name" value="P-loop_NTPase"/>
</dbReference>
<feature type="binding site" evidence="5">
    <location>
        <begin position="213"/>
        <end position="216"/>
    </location>
    <ligand>
        <name>GTP</name>
        <dbReference type="ChEBI" id="CHEBI:37565"/>
    </ligand>
</feature>
<comment type="function">
    <text evidence="5">An essential GTPase which binds GTP, GDP and possibly (p)ppGpp with moderate affinity, with high nucleotide exchange rates and a fairly low GTP hydrolysis rate. Plays a role in control of the cell cycle, stress response, ribosome biogenesis and in those bacteria that undergo differentiation, in morphogenesis control.</text>
</comment>
<dbReference type="InterPro" id="IPR036726">
    <property type="entry name" value="GTP1_OBG_dom_sf"/>
</dbReference>
<evidence type="ECO:0000313" key="9">
    <source>
        <dbReference type="Proteomes" id="UP001063782"/>
    </source>
</evidence>
<dbReference type="Proteomes" id="UP001063782">
    <property type="component" value="Chromosome"/>
</dbReference>
<comment type="subcellular location">
    <subcellularLocation>
        <location evidence="5">Cytoplasm</location>
    </subcellularLocation>
</comment>
<evidence type="ECO:0000259" key="6">
    <source>
        <dbReference type="PROSITE" id="PS51710"/>
    </source>
</evidence>
<dbReference type="PROSITE" id="PS51710">
    <property type="entry name" value="G_OBG"/>
    <property type="match status" value="1"/>
</dbReference>
<dbReference type="CDD" id="cd01898">
    <property type="entry name" value="Obg"/>
    <property type="match status" value="1"/>
</dbReference>
<dbReference type="PRINTS" id="PR00326">
    <property type="entry name" value="GTP1OBG"/>
</dbReference>
<dbReference type="NCBIfam" id="NF008956">
    <property type="entry name" value="PRK12299.1"/>
    <property type="match status" value="1"/>
</dbReference>